<dbReference type="PANTHER" id="PTHR10414:SF37">
    <property type="entry name" value="BB IN A BOXCAR, ISOFORM C"/>
    <property type="match status" value="1"/>
</dbReference>
<dbReference type="GO" id="GO:0006646">
    <property type="term" value="P:phosphatidylethanolamine biosynthetic process"/>
    <property type="evidence" value="ECO:0007669"/>
    <property type="project" value="TreeGrafter"/>
</dbReference>
<dbReference type="InterPro" id="IPR014472">
    <property type="entry name" value="CHOPT"/>
</dbReference>
<dbReference type="STRING" id="37546.A0A1B0FM64"/>
<dbReference type="InterPro" id="IPR043130">
    <property type="entry name" value="CDP-OH_PTrfase_TM_dom"/>
</dbReference>
<dbReference type="EnsemblMetazoa" id="GMOY004964-RA">
    <property type="protein sequence ID" value="GMOY004964-PA"/>
    <property type="gene ID" value="GMOY004964"/>
</dbReference>
<dbReference type="EMBL" id="CCAG010005223">
    <property type="status" value="NOT_ANNOTATED_CDS"/>
    <property type="molecule type" value="Genomic_DNA"/>
</dbReference>
<dbReference type="GO" id="GO:0005789">
    <property type="term" value="C:endoplasmic reticulum membrane"/>
    <property type="evidence" value="ECO:0007669"/>
    <property type="project" value="TreeGrafter"/>
</dbReference>
<feature type="transmembrane region" description="Helical" evidence="4">
    <location>
        <begin position="102"/>
        <end position="122"/>
    </location>
</feature>
<dbReference type="GO" id="GO:0004307">
    <property type="term" value="F:ethanolaminephosphotransferase activity"/>
    <property type="evidence" value="ECO:0007669"/>
    <property type="project" value="TreeGrafter"/>
</dbReference>
<reference evidence="5" key="1">
    <citation type="submission" date="2020-05" db="UniProtKB">
        <authorList>
            <consortium name="EnsemblMetazoa"/>
        </authorList>
    </citation>
    <scope>IDENTIFICATION</scope>
    <source>
        <strain evidence="5">Yale</strain>
    </source>
</reference>
<accession>A0A1B0FM64</accession>
<protein>
    <submittedName>
        <fullName evidence="5">Uncharacterized protein</fullName>
    </submittedName>
</protein>
<evidence type="ECO:0000256" key="3">
    <source>
        <dbReference type="ARBA" id="ARBA00023136"/>
    </source>
</evidence>
<dbReference type="Proteomes" id="UP000092444">
    <property type="component" value="Unassembled WGS sequence"/>
</dbReference>
<keyword evidence="6" id="KW-1185">Reference proteome</keyword>
<dbReference type="Gene3D" id="1.20.120.1760">
    <property type="match status" value="1"/>
</dbReference>
<name>A0A1B0FM64_GLOMM</name>
<feature type="transmembrane region" description="Helical" evidence="4">
    <location>
        <begin position="16"/>
        <end position="35"/>
    </location>
</feature>
<keyword evidence="4" id="KW-1133">Transmembrane helix</keyword>
<dbReference type="GO" id="GO:0005794">
    <property type="term" value="C:Golgi apparatus"/>
    <property type="evidence" value="ECO:0007669"/>
    <property type="project" value="TreeGrafter"/>
</dbReference>
<feature type="transmembrane region" description="Helical" evidence="4">
    <location>
        <begin position="129"/>
        <end position="147"/>
    </location>
</feature>
<comment type="subcellular location">
    <subcellularLocation>
        <location evidence="1">Membrane</location>
    </subcellularLocation>
</comment>
<keyword evidence="4" id="KW-0812">Transmembrane</keyword>
<dbReference type="AlphaFoldDB" id="A0A1B0FM64"/>
<sequence>KLSSNFKQQLTNLLKYKLLVTCLLSAFGLFVYQSLDSIDGKQARRTNTSSPWVRIFDHSWDSISTAFIALSGFRAMGLSDGAYWQTYVSGKLRFGKIDATEAQVMIIGIHLISIVFGPLTKLRYLEVRLMPLFFAFGIDLLLAVRYADVINNEGCIKIIALKSPENIFVKDVSLYFIAFSLVVTNKLVIAHMTKAKMEYVDWSLLGLGLLFLNQYFNCVVPEL</sequence>
<feature type="transmembrane region" description="Helical" evidence="4">
    <location>
        <begin position="167"/>
        <end position="187"/>
    </location>
</feature>
<evidence type="ECO:0000256" key="1">
    <source>
        <dbReference type="ARBA" id="ARBA00004370"/>
    </source>
</evidence>
<dbReference type="GO" id="GO:0004142">
    <property type="term" value="F:diacylglycerol cholinephosphotransferase activity"/>
    <property type="evidence" value="ECO:0007669"/>
    <property type="project" value="TreeGrafter"/>
</dbReference>
<evidence type="ECO:0000313" key="5">
    <source>
        <dbReference type="EnsemblMetazoa" id="GMOY004964-PA"/>
    </source>
</evidence>
<proteinExistence type="inferred from homology"/>
<organism evidence="5 6">
    <name type="scientific">Glossina morsitans morsitans</name>
    <name type="common">Savannah tsetse fly</name>
    <dbReference type="NCBI Taxonomy" id="37546"/>
    <lineage>
        <taxon>Eukaryota</taxon>
        <taxon>Metazoa</taxon>
        <taxon>Ecdysozoa</taxon>
        <taxon>Arthropoda</taxon>
        <taxon>Hexapoda</taxon>
        <taxon>Insecta</taxon>
        <taxon>Pterygota</taxon>
        <taxon>Neoptera</taxon>
        <taxon>Endopterygota</taxon>
        <taxon>Diptera</taxon>
        <taxon>Brachycera</taxon>
        <taxon>Muscomorpha</taxon>
        <taxon>Hippoboscoidea</taxon>
        <taxon>Glossinidae</taxon>
        <taxon>Glossina</taxon>
    </lineage>
</organism>
<keyword evidence="3 4" id="KW-0472">Membrane</keyword>
<evidence type="ECO:0000256" key="4">
    <source>
        <dbReference type="SAM" id="Phobius"/>
    </source>
</evidence>
<evidence type="ECO:0000256" key="2">
    <source>
        <dbReference type="ARBA" id="ARBA00010441"/>
    </source>
</evidence>
<dbReference type="VEuPathDB" id="VectorBase:GMOY004964"/>
<dbReference type="InterPro" id="IPR000462">
    <property type="entry name" value="CDP-OH_P_trans"/>
</dbReference>
<comment type="similarity">
    <text evidence="2">Belongs to the CDP-alcohol phosphatidyltransferase class-I family.</text>
</comment>
<dbReference type="PhylomeDB" id="A0A1B0FM64"/>
<evidence type="ECO:0000313" key="6">
    <source>
        <dbReference type="Proteomes" id="UP000092444"/>
    </source>
</evidence>
<dbReference type="Pfam" id="PF01066">
    <property type="entry name" value="CDP-OH_P_transf"/>
    <property type="match status" value="1"/>
</dbReference>
<dbReference type="PANTHER" id="PTHR10414">
    <property type="entry name" value="ETHANOLAMINEPHOSPHOTRANSFERASE"/>
    <property type="match status" value="1"/>
</dbReference>